<sequence>MSPQTRAPAAHTATAAPLLLHRSENPWGASPRAVEAARAELLRVNRYPDPSHTALIDALAAHHRTATDRIVVGNGLDEVVLMLALALRDLGRAVVTEATFQGYPKSLEAIGLTVTSTPLDRYRVDPDALIAEMKKAPALVFVCNPHNPTGSVLDAGAVHDLCDAARATGSHVIFDEAYAEFADDSFTSALPWAREQGNVSVLRTFSKAYGLASLRVGALLGDPGVVARTAAVQDAMPFHVNRLAQAAARAALADQAFLEQTRTRTATARMTLCACLDRLGVAHLPSQTNFVTLHLPGTAPEVTRQLLADDTFVRDTTDLGMPGWIRVSVGTPAEILTFVRRLEAALTQEAIR</sequence>
<dbReference type="GO" id="GO:0004400">
    <property type="term" value="F:histidinol-phosphate transaminase activity"/>
    <property type="evidence" value="ECO:0007669"/>
    <property type="project" value="UniProtKB-EC"/>
</dbReference>
<comment type="cofactor">
    <cofactor evidence="1 11">
        <name>pyridoxal 5'-phosphate</name>
        <dbReference type="ChEBI" id="CHEBI:597326"/>
    </cofactor>
</comment>
<evidence type="ECO:0000256" key="7">
    <source>
        <dbReference type="ARBA" id="ARBA00022679"/>
    </source>
</evidence>
<dbReference type="PATRIC" id="fig|42234.21.peg.4033"/>
<evidence type="ECO:0000256" key="3">
    <source>
        <dbReference type="ARBA" id="ARBA00007970"/>
    </source>
</evidence>
<gene>
    <name evidence="13" type="ORF">IQ63_19540</name>
</gene>
<evidence type="ECO:0000313" key="14">
    <source>
        <dbReference type="Proteomes" id="UP000037151"/>
    </source>
</evidence>
<evidence type="ECO:0000256" key="11">
    <source>
        <dbReference type="RuleBase" id="RU003693"/>
    </source>
</evidence>
<dbReference type="GO" id="GO:0000105">
    <property type="term" value="P:L-histidine biosynthetic process"/>
    <property type="evidence" value="ECO:0007669"/>
    <property type="project" value="UniProtKB-KW"/>
</dbReference>
<comment type="pathway">
    <text evidence="2">Amino-acid biosynthesis; L-histidine biosynthesis; L-histidine from 5-phospho-alpha-D-ribose 1-diphosphate: step 7/9.</text>
</comment>
<keyword evidence="6" id="KW-0028">Amino-acid biosynthesis</keyword>
<accession>A0A0L0K7I8</accession>
<evidence type="ECO:0000256" key="9">
    <source>
        <dbReference type="ARBA" id="ARBA00023102"/>
    </source>
</evidence>
<evidence type="ECO:0000256" key="4">
    <source>
        <dbReference type="ARBA" id="ARBA00012748"/>
    </source>
</evidence>
<comment type="similarity">
    <text evidence="3">Belongs to the class-II pyridoxal-phosphate-dependent aminotransferase family. Histidinol-phosphate aminotransferase subfamily.</text>
</comment>
<dbReference type="Proteomes" id="UP000037151">
    <property type="component" value="Unassembled WGS sequence"/>
</dbReference>
<feature type="domain" description="Aminotransferase class I/classII large" evidence="12">
    <location>
        <begin position="26"/>
        <end position="342"/>
    </location>
</feature>
<dbReference type="CDD" id="cd00609">
    <property type="entry name" value="AAT_like"/>
    <property type="match status" value="1"/>
</dbReference>
<dbReference type="InterPro" id="IPR004839">
    <property type="entry name" value="Aminotransferase_I/II_large"/>
</dbReference>
<dbReference type="AlphaFoldDB" id="A0A0L0K7I8"/>
<dbReference type="Gene3D" id="3.90.1150.10">
    <property type="entry name" value="Aspartate Aminotransferase, domain 1"/>
    <property type="match status" value="1"/>
</dbReference>
<evidence type="ECO:0000313" key="13">
    <source>
        <dbReference type="EMBL" id="KND33590.1"/>
    </source>
</evidence>
<evidence type="ECO:0000256" key="2">
    <source>
        <dbReference type="ARBA" id="ARBA00005011"/>
    </source>
</evidence>
<dbReference type="Pfam" id="PF00155">
    <property type="entry name" value="Aminotran_1_2"/>
    <property type="match status" value="1"/>
</dbReference>
<keyword evidence="5" id="KW-0032">Aminotransferase</keyword>
<evidence type="ECO:0000256" key="5">
    <source>
        <dbReference type="ARBA" id="ARBA00022576"/>
    </source>
</evidence>
<dbReference type="EMBL" id="JPPY01000123">
    <property type="protein sequence ID" value="KND33590.1"/>
    <property type="molecule type" value="Genomic_DNA"/>
</dbReference>
<organism evidence="13 14">
    <name type="scientific">Streptomyces acidiscabies</name>
    <dbReference type="NCBI Taxonomy" id="42234"/>
    <lineage>
        <taxon>Bacteria</taxon>
        <taxon>Bacillati</taxon>
        <taxon>Actinomycetota</taxon>
        <taxon>Actinomycetes</taxon>
        <taxon>Kitasatosporales</taxon>
        <taxon>Streptomycetaceae</taxon>
        <taxon>Streptomyces</taxon>
    </lineage>
</organism>
<dbReference type="InterPro" id="IPR015422">
    <property type="entry name" value="PyrdxlP-dep_Trfase_small"/>
</dbReference>
<dbReference type="RefSeq" id="WP_050371799.1">
    <property type="nucleotide sequence ID" value="NZ_KQ257821.1"/>
</dbReference>
<dbReference type="SUPFAM" id="SSF53383">
    <property type="entry name" value="PLP-dependent transferases"/>
    <property type="match status" value="1"/>
</dbReference>
<dbReference type="EC" id="2.6.1.9" evidence="4"/>
<keyword evidence="7" id="KW-0808">Transferase</keyword>
<name>A0A0L0K7I8_9ACTN</name>
<dbReference type="PROSITE" id="PS00599">
    <property type="entry name" value="AA_TRANSFER_CLASS_2"/>
    <property type="match status" value="1"/>
</dbReference>
<dbReference type="GO" id="GO:0030170">
    <property type="term" value="F:pyridoxal phosphate binding"/>
    <property type="evidence" value="ECO:0007669"/>
    <property type="project" value="InterPro"/>
</dbReference>
<dbReference type="InterPro" id="IPR001917">
    <property type="entry name" value="Aminotrans_II_pyridoxalP_BS"/>
</dbReference>
<dbReference type="PANTHER" id="PTHR43643">
    <property type="entry name" value="HISTIDINOL-PHOSPHATE AMINOTRANSFERASE 2"/>
    <property type="match status" value="1"/>
</dbReference>
<evidence type="ECO:0000256" key="8">
    <source>
        <dbReference type="ARBA" id="ARBA00022898"/>
    </source>
</evidence>
<evidence type="ECO:0000256" key="6">
    <source>
        <dbReference type="ARBA" id="ARBA00022605"/>
    </source>
</evidence>
<keyword evidence="9" id="KW-0368">Histidine biosynthesis</keyword>
<reference evidence="14" key="1">
    <citation type="submission" date="2014-07" db="EMBL/GenBank/DDBJ databases">
        <title>Genome sequencing of plant-pathogenic Streptomyces species.</title>
        <authorList>
            <person name="Harrison J."/>
            <person name="Sapp M."/>
            <person name="Thwaites R."/>
            <person name="Studholme D.J."/>
        </authorList>
    </citation>
    <scope>NUCLEOTIDE SEQUENCE [LARGE SCALE GENOMIC DNA]</scope>
    <source>
        <strain evidence="14">NCPPB 4445</strain>
    </source>
</reference>
<proteinExistence type="inferred from homology"/>
<protein>
    <recommendedName>
        <fullName evidence="4">histidinol-phosphate transaminase</fullName>
        <ecNumber evidence="4">2.6.1.9</ecNumber>
    </recommendedName>
</protein>
<dbReference type="PANTHER" id="PTHR43643:SF6">
    <property type="entry name" value="HISTIDINOL-PHOSPHATE AMINOTRANSFERASE"/>
    <property type="match status" value="1"/>
</dbReference>
<comment type="catalytic activity">
    <reaction evidence="10">
        <text>L-histidinol phosphate + 2-oxoglutarate = 3-(imidazol-4-yl)-2-oxopropyl phosphate + L-glutamate</text>
        <dbReference type="Rhea" id="RHEA:23744"/>
        <dbReference type="ChEBI" id="CHEBI:16810"/>
        <dbReference type="ChEBI" id="CHEBI:29985"/>
        <dbReference type="ChEBI" id="CHEBI:57766"/>
        <dbReference type="ChEBI" id="CHEBI:57980"/>
        <dbReference type="EC" id="2.6.1.9"/>
    </reaction>
</comment>
<dbReference type="InterPro" id="IPR050106">
    <property type="entry name" value="HistidinolP_aminotransfase"/>
</dbReference>
<dbReference type="OrthoDB" id="4042503at2"/>
<dbReference type="Gene3D" id="3.40.640.10">
    <property type="entry name" value="Type I PLP-dependent aspartate aminotransferase-like (Major domain)"/>
    <property type="match status" value="1"/>
</dbReference>
<dbReference type="InterPro" id="IPR015421">
    <property type="entry name" value="PyrdxlP-dep_Trfase_major"/>
</dbReference>
<keyword evidence="8 11" id="KW-0663">Pyridoxal phosphate</keyword>
<evidence type="ECO:0000256" key="10">
    <source>
        <dbReference type="ARBA" id="ARBA00047481"/>
    </source>
</evidence>
<evidence type="ECO:0000259" key="12">
    <source>
        <dbReference type="Pfam" id="PF00155"/>
    </source>
</evidence>
<dbReference type="InterPro" id="IPR015424">
    <property type="entry name" value="PyrdxlP-dep_Trfase"/>
</dbReference>
<evidence type="ECO:0000256" key="1">
    <source>
        <dbReference type="ARBA" id="ARBA00001933"/>
    </source>
</evidence>
<comment type="caution">
    <text evidence="13">The sequence shown here is derived from an EMBL/GenBank/DDBJ whole genome shotgun (WGS) entry which is preliminary data.</text>
</comment>